<sequence>VNLPGFSKLLNVYFFPCGNKLGWVWLCCSHFLWMEYKRNAQRL</sequence>
<dbReference type="AlphaFoldDB" id="A0A1A7XQY0"/>
<name>A0A1A7XQY0_9TELE</name>
<evidence type="ECO:0000256" key="1">
    <source>
        <dbReference type="SAM" id="Phobius"/>
    </source>
</evidence>
<reference evidence="2" key="1">
    <citation type="submission" date="2016-05" db="EMBL/GenBank/DDBJ databases">
        <authorList>
            <person name="Lavstsen T."/>
            <person name="Jespersen J.S."/>
        </authorList>
    </citation>
    <scope>NUCLEOTIDE SEQUENCE</scope>
    <source>
        <tissue evidence="2">Brain</tissue>
    </source>
</reference>
<gene>
    <name evidence="2" type="primary">TMEM14A</name>
</gene>
<keyword evidence="1 2" id="KW-0812">Transmembrane</keyword>
<dbReference type="EMBL" id="HADW01019112">
    <property type="protein sequence ID" value="SBP20512.1"/>
    <property type="molecule type" value="Transcribed_RNA"/>
</dbReference>
<evidence type="ECO:0000313" key="2">
    <source>
        <dbReference type="EMBL" id="SBP20512.1"/>
    </source>
</evidence>
<feature type="non-terminal residue" evidence="2">
    <location>
        <position position="1"/>
    </location>
</feature>
<organism evidence="2">
    <name type="scientific">Iconisemion striatum</name>
    <dbReference type="NCBI Taxonomy" id="60296"/>
    <lineage>
        <taxon>Eukaryota</taxon>
        <taxon>Metazoa</taxon>
        <taxon>Chordata</taxon>
        <taxon>Craniata</taxon>
        <taxon>Vertebrata</taxon>
        <taxon>Euteleostomi</taxon>
        <taxon>Actinopterygii</taxon>
        <taxon>Neopterygii</taxon>
        <taxon>Teleostei</taxon>
        <taxon>Neoteleostei</taxon>
        <taxon>Acanthomorphata</taxon>
        <taxon>Ovalentaria</taxon>
        <taxon>Atherinomorphae</taxon>
        <taxon>Cyprinodontiformes</taxon>
        <taxon>Nothobranchiidae</taxon>
        <taxon>Iconisemion</taxon>
    </lineage>
</organism>
<protein>
    <submittedName>
        <fullName evidence="2">Transmembrane protein 14A</fullName>
    </submittedName>
</protein>
<proteinExistence type="predicted"/>
<keyword evidence="1" id="KW-0472">Membrane</keyword>
<keyword evidence="1" id="KW-1133">Transmembrane helix</keyword>
<accession>A0A1A7XQY0</accession>
<feature type="non-terminal residue" evidence="2">
    <location>
        <position position="43"/>
    </location>
</feature>
<reference evidence="2" key="2">
    <citation type="submission" date="2016-06" db="EMBL/GenBank/DDBJ databases">
        <title>The genome of a short-lived fish provides insights into sex chromosome evolution and the genetic control of aging.</title>
        <authorList>
            <person name="Reichwald K."/>
            <person name="Felder M."/>
            <person name="Petzold A."/>
            <person name="Koch P."/>
            <person name="Groth M."/>
            <person name="Platzer M."/>
        </authorList>
    </citation>
    <scope>NUCLEOTIDE SEQUENCE</scope>
    <source>
        <tissue evidence="2">Brain</tissue>
    </source>
</reference>
<feature type="transmembrane region" description="Helical" evidence="1">
    <location>
        <begin position="12"/>
        <end position="33"/>
    </location>
</feature>